<gene>
    <name evidence="2" type="ORF">SCLAV_p0316</name>
</gene>
<dbReference type="AlphaFoldDB" id="B5GS13"/>
<keyword evidence="3" id="KW-1185">Reference proteome</keyword>
<name>B5GS13_STRCL</name>
<dbReference type="Proteomes" id="UP000002357">
    <property type="component" value="Plasmid pSCL4"/>
</dbReference>
<sequence>MNRKGIPRQAVRSRLTTDSSVTVSAGPSAAVSATRSAAAGPERARLSPGVIRRGRATQYHQHGLPGRERNRPTGPGCPDGM</sequence>
<evidence type="ECO:0000256" key="1">
    <source>
        <dbReference type="SAM" id="MobiDB-lite"/>
    </source>
</evidence>
<accession>B5GS13</accession>
<feature type="compositionally biased region" description="Low complexity" evidence="1">
    <location>
        <begin position="28"/>
        <end position="39"/>
    </location>
</feature>
<feature type="region of interest" description="Disordered" evidence="1">
    <location>
        <begin position="1"/>
        <end position="81"/>
    </location>
</feature>
<dbReference type="EMBL" id="CM000914">
    <property type="protein sequence ID" value="EFG03807.2"/>
    <property type="molecule type" value="Genomic_DNA"/>
</dbReference>
<organism evidence="2 3">
    <name type="scientific">Streptomyces clavuligerus</name>
    <dbReference type="NCBI Taxonomy" id="1901"/>
    <lineage>
        <taxon>Bacteria</taxon>
        <taxon>Bacillati</taxon>
        <taxon>Actinomycetota</taxon>
        <taxon>Actinomycetes</taxon>
        <taxon>Kitasatosporales</taxon>
        <taxon>Streptomycetaceae</taxon>
        <taxon>Streptomyces</taxon>
    </lineage>
</organism>
<proteinExistence type="predicted"/>
<evidence type="ECO:0000313" key="3">
    <source>
        <dbReference type="Proteomes" id="UP000002357"/>
    </source>
</evidence>
<keyword evidence="2" id="KW-0614">Plasmid</keyword>
<geneLocation type="plasmid" evidence="2 3">
    <name>pSCL4</name>
</geneLocation>
<reference evidence="2 3" key="1">
    <citation type="journal article" date="2010" name="Genome Biol. Evol.">
        <title>The sequence of a 1.8-mb bacterial linear plasmid reveals a rich evolutionary reservoir of secondary metabolic pathways.</title>
        <authorList>
            <person name="Medema M.H."/>
            <person name="Trefzer A."/>
            <person name="Kovalchuk A."/>
            <person name="van den Berg M."/>
            <person name="Mueller U."/>
            <person name="Heijne W."/>
            <person name="Wu L."/>
            <person name="Alam M.T."/>
            <person name="Ronning C.M."/>
            <person name="Nierman W.C."/>
            <person name="Bovenberg R.A.L."/>
            <person name="Breitling R."/>
            <person name="Takano E."/>
        </authorList>
    </citation>
    <scope>NUCLEOTIDE SEQUENCE [LARGE SCALE GENOMIC DNA]</scope>
    <source>
        <strain evidence="3">ATCC 27064 / DSM 738 / JCM 4710 / NBRC 13307 / NCIMB 12785 / NRRL 3585 / VKM Ac-602</strain>
        <plasmid evidence="2">pSCL4</plasmid>
    </source>
</reference>
<evidence type="ECO:0000313" key="2">
    <source>
        <dbReference type="EMBL" id="EFG03807.2"/>
    </source>
</evidence>
<feature type="compositionally biased region" description="Polar residues" evidence="1">
    <location>
        <begin position="14"/>
        <end position="25"/>
    </location>
</feature>
<protein>
    <submittedName>
        <fullName evidence="2">Uncharacterized protein</fullName>
    </submittedName>
</protein>